<dbReference type="EMBL" id="JADNRY010000002">
    <property type="protein sequence ID" value="KAF9077993.1"/>
    <property type="molecule type" value="Genomic_DNA"/>
</dbReference>
<name>A0A9P5Q9G7_9AGAR</name>
<dbReference type="OrthoDB" id="447251at2759"/>
<dbReference type="PROSITE" id="PS50112">
    <property type="entry name" value="PAS"/>
    <property type="match status" value="1"/>
</dbReference>
<dbReference type="NCBIfam" id="TIGR00229">
    <property type="entry name" value="sensory_box"/>
    <property type="match status" value="1"/>
</dbReference>
<evidence type="ECO:0000259" key="2">
    <source>
        <dbReference type="PROSITE" id="PS50112"/>
    </source>
</evidence>
<comment type="caution">
    <text evidence="3">The sequence shown here is derived from an EMBL/GenBank/DDBJ whole genome shotgun (WGS) entry which is preliminary data.</text>
</comment>
<sequence>MGNGALHPLMSRDRKVHSIPSPVVAKEFKKLMEDPTFMASFPISTITIAESQSIATSLNSGDNSDLVNVGPPGNHPLSLLLLEYAPDFIHVVSLKGTFLYVAPSVRRVLGYEPEELIGKSLSDICHPADLVPLMRELKESSATGSTALGGSGSTSGEDSSRQYHLVKPRPVDLLFRAQTKSGQYVWVECRGRLHVEPGKGRKAIMLSGRAKEMSMLQWSAILSAGGVSHPRSVIKWVTEDGKTRPVETDVFTEFWGTISRKGSLLVIGKGVVDVLGWDESHLIGRQIWKFLVGEDARRKVSEELAHMGCAMGTRDATGTLPRKIYCKMTRQDGSPVDVELVLYPSAIDSYILHSAQTISPAPVIYQIKLYDASSSTLSSSPGSESSAAPTPMIMHPLTDNVFKDLEISRNSSWQYELQQLRFANERLKEEIKAIEGDQPSPAPHKQHALSSSPQGSHEHSPTASTSHHHINRTPDTMASPAALKSYDHHLHQGMPSMPFNSPHVMTVHPSSPQYNPHVQHVPQHVQPQAWSPSSRAVSMPMPFVSPGAYDAPSSVPLKRSWDGSTRNGNRLIL</sequence>
<feature type="domain" description="PAS" evidence="2">
    <location>
        <begin position="81"/>
        <end position="144"/>
    </location>
</feature>
<dbReference type="InterPro" id="IPR035965">
    <property type="entry name" value="PAS-like_dom_sf"/>
</dbReference>
<dbReference type="Proteomes" id="UP000772434">
    <property type="component" value="Unassembled WGS sequence"/>
</dbReference>
<dbReference type="AlphaFoldDB" id="A0A9P5Q9G7"/>
<accession>A0A9P5Q9G7</accession>
<dbReference type="CDD" id="cd00130">
    <property type="entry name" value="PAS"/>
    <property type="match status" value="1"/>
</dbReference>
<protein>
    <recommendedName>
        <fullName evidence="2">PAS domain-containing protein</fullName>
    </recommendedName>
</protein>
<evidence type="ECO:0000256" key="1">
    <source>
        <dbReference type="SAM" id="MobiDB-lite"/>
    </source>
</evidence>
<feature type="region of interest" description="Disordered" evidence="1">
    <location>
        <begin position="142"/>
        <end position="163"/>
    </location>
</feature>
<organism evidence="3 4">
    <name type="scientific">Rhodocollybia butyracea</name>
    <dbReference type="NCBI Taxonomy" id="206335"/>
    <lineage>
        <taxon>Eukaryota</taxon>
        <taxon>Fungi</taxon>
        <taxon>Dikarya</taxon>
        <taxon>Basidiomycota</taxon>
        <taxon>Agaricomycotina</taxon>
        <taxon>Agaricomycetes</taxon>
        <taxon>Agaricomycetidae</taxon>
        <taxon>Agaricales</taxon>
        <taxon>Marasmiineae</taxon>
        <taxon>Omphalotaceae</taxon>
        <taxon>Rhodocollybia</taxon>
    </lineage>
</organism>
<dbReference type="Pfam" id="PF08447">
    <property type="entry name" value="PAS_3"/>
    <property type="match status" value="1"/>
</dbReference>
<evidence type="ECO:0000313" key="3">
    <source>
        <dbReference type="EMBL" id="KAF9077993.1"/>
    </source>
</evidence>
<dbReference type="InterPro" id="IPR013655">
    <property type="entry name" value="PAS_fold_3"/>
</dbReference>
<dbReference type="InterPro" id="IPR000014">
    <property type="entry name" value="PAS"/>
</dbReference>
<gene>
    <name evidence="3" type="ORF">BDP27DRAFT_1310546</name>
</gene>
<dbReference type="SMART" id="SM00091">
    <property type="entry name" value="PAS"/>
    <property type="match status" value="1"/>
</dbReference>
<reference evidence="3" key="1">
    <citation type="submission" date="2020-11" db="EMBL/GenBank/DDBJ databases">
        <authorList>
            <consortium name="DOE Joint Genome Institute"/>
            <person name="Ahrendt S."/>
            <person name="Riley R."/>
            <person name="Andreopoulos W."/>
            <person name="Labutti K."/>
            <person name="Pangilinan J."/>
            <person name="Ruiz-Duenas F.J."/>
            <person name="Barrasa J.M."/>
            <person name="Sanchez-Garcia M."/>
            <person name="Camarero S."/>
            <person name="Miyauchi S."/>
            <person name="Serrano A."/>
            <person name="Linde D."/>
            <person name="Babiker R."/>
            <person name="Drula E."/>
            <person name="Ayuso-Fernandez I."/>
            <person name="Pacheco R."/>
            <person name="Padilla G."/>
            <person name="Ferreira P."/>
            <person name="Barriuso J."/>
            <person name="Kellner H."/>
            <person name="Castanera R."/>
            <person name="Alfaro M."/>
            <person name="Ramirez L."/>
            <person name="Pisabarro A.G."/>
            <person name="Kuo A."/>
            <person name="Tritt A."/>
            <person name="Lipzen A."/>
            <person name="He G."/>
            <person name="Yan M."/>
            <person name="Ng V."/>
            <person name="Cullen D."/>
            <person name="Martin F."/>
            <person name="Rosso M.-N."/>
            <person name="Henrissat B."/>
            <person name="Hibbett D."/>
            <person name="Martinez A.T."/>
            <person name="Grigoriev I.V."/>
        </authorList>
    </citation>
    <scope>NUCLEOTIDE SEQUENCE</scope>
    <source>
        <strain evidence="3">AH 40177</strain>
    </source>
</reference>
<keyword evidence="4" id="KW-1185">Reference proteome</keyword>
<evidence type="ECO:0000313" key="4">
    <source>
        <dbReference type="Proteomes" id="UP000772434"/>
    </source>
</evidence>
<feature type="compositionally biased region" description="Polar residues" evidence="1">
    <location>
        <begin position="448"/>
        <end position="465"/>
    </location>
</feature>
<feature type="region of interest" description="Disordered" evidence="1">
    <location>
        <begin position="436"/>
        <end position="476"/>
    </location>
</feature>
<dbReference type="Gene3D" id="3.30.450.20">
    <property type="entry name" value="PAS domain"/>
    <property type="match status" value="1"/>
</dbReference>
<proteinExistence type="predicted"/>
<dbReference type="SUPFAM" id="SSF55785">
    <property type="entry name" value="PYP-like sensor domain (PAS domain)"/>
    <property type="match status" value="1"/>
</dbReference>